<keyword evidence="1 2" id="KW-0732">Signal</keyword>
<dbReference type="PROSITE" id="PS51318">
    <property type="entry name" value="TAT"/>
    <property type="match status" value="1"/>
</dbReference>
<gene>
    <name evidence="4" type="ORF">JJ685_03765</name>
</gene>
<dbReference type="InterPro" id="IPR001638">
    <property type="entry name" value="Solute-binding_3/MltF_N"/>
</dbReference>
<keyword evidence="5" id="KW-1185">Reference proteome</keyword>
<evidence type="ECO:0000256" key="1">
    <source>
        <dbReference type="ARBA" id="ARBA00022729"/>
    </source>
</evidence>
<reference evidence="4 5" key="1">
    <citation type="journal article" date="2017" name="Int. J. Syst. Evol. Microbiol.">
        <title>Ramlibacter monticola sp. nov., isolated from forest soil.</title>
        <authorList>
            <person name="Chaudhary D.K."/>
            <person name="Kim J."/>
        </authorList>
    </citation>
    <scope>NUCLEOTIDE SEQUENCE [LARGE SCALE GENOMIC DNA]</scope>
    <source>
        <strain evidence="4 5">KACC 19175</strain>
    </source>
</reference>
<comment type="caution">
    <text evidence="4">The sequence shown here is derived from an EMBL/GenBank/DDBJ whole genome shotgun (WGS) entry which is preliminary data.</text>
</comment>
<evidence type="ECO:0000256" key="2">
    <source>
        <dbReference type="SAM" id="SignalP"/>
    </source>
</evidence>
<organism evidence="4 5">
    <name type="scientific">Ramlibacter monticola</name>
    <dbReference type="NCBI Taxonomy" id="1926872"/>
    <lineage>
        <taxon>Bacteria</taxon>
        <taxon>Pseudomonadati</taxon>
        <taxon>Pseudomonadota</taxon>
        <taxon>Betaproteobacteria</taxon>
        <taxon>Burkholderiales</taxon>
        <taxon>Comamonadaceae</taxon>
        <taxon>Ramlibacter</taxon>
    </lineage>
</organism>
<name>A0A936YUP7_9BURK</name>
<feature type="chain" id="PRO_5037818518" evidence="2">
    <location>
        <begin position="23"/>
        <end position="265"/>
    </location>
</feature>
<dbReference type="PANTHER" id="PTHR35936:SF17">
    <property type="entry name" value="ARGININE-BINDING EXTRACELLULAR PROTEIN ARTP"/>
    <property type="match status" value="1"/>
</dbReference>
<dbReference type="AlphaFoldDB" id="A0A936YUP7"/>
<evidence type="ECO:0000313" key="4">
    <source>
        <dbReference type="EMBL" id="MBL0390248.1"/>
    </source>
</evidence>
<feature type="signal peptide" evidence="2">
    <location>
        <begin position="1"/>
        <end position="22"/>
    </location>
</feature>
<dbReference type="PROSITE" id="PS51257">
    <property type="entry name" value="PROKAR_LIPOPROTEIN"/>
    <property type="match status" value="1"/>
</dbReference>
<dbReference type="Pfam" id="PF00497">
    <property type="entry name" value="SBP_bac_3"/>
    <property type="match status" value="1"/>
</dbReference>
<dbReference type="PANTHER" id="PTHR35936">
    <property type="entry name" value="MEMBRANE-BOUND LYTIC MUREIN TRANSGLYCOSYLASE F"/>
    <property type="match status" value="1"/>
</dbReference>
<dbReference type="SMART" id="SM00062">
    <property type="entry name" value="PBPb"/>
    <property type="match status" value="1"/>
</dbReference>
<proteinExistence type="predicted"/>
<dbReference type="Gene3D" id="3.40.190.10">
    <property type="entry name" value="Periplasmic binding protein-like II"/>
    <property type="match status" value="2"/>
</dbReference>
<dbReference type="SUPFAM" id="SSF53850">
    <property type="entry name" value="Periplasmic binding protein-like II"/>
    <property type="match status" value="1"/>
</dbReference>
<dbReference type="Proteomes" id="UP000599109">
    <property type="component" value="Unassembled WGS sequence"/>
</dbReference>
<dbReference type="RefSeq" id="WP_201672823.1">
    <property type="nucleotide sequence ID" value="NZ_JAEQNE010000001.1"/>
</dbReference>
<sequence length="265" mass="27402">MLRRRILAAGALAAAVVAAGCAQVPTGAPAEARAALAPTGTLRVAVYPGSPSSMVVGRSGERAGVAYDLGALAARRLGVPVQYVEMRRAAEVFDVVKSGQADLTFTNASEARQREADFTPPLVRLESGYLVAGNARITDMARIDQPGLRVGVAEGGSSHATLSRELKQARVLPVASLAAAAQMLRAGELDAFASNKAILFELADQVPGAQVLPGRWSLENLALAAPKGRPPAAAAWLRDFGASLRGSAELQSMISRAGLRGTAPD</sequence>
<dbReference type="InterPro" id="IPR006311">
    <property type="entry name" value="TAT_signal"/>
</dbReference>
<protein>
    <submittedName>
        <fullName evidence="4">Transporter substrate-binding domain-containing protein</fullName>
    </submittedName>
</protein>
<accession>A0A936YUP7</accession>
<evidence type="ECO:0000259" key="3">
    <source>
        <dbReference type="SMART" id="SM00062"/>
    </source>
</evidence>
<evidence type="ECO:0000313" key="5">
    <source>
        <dbReference type="Proteomes" id="UP000599109"/>
    </source>
</evidence>
<dbReference type="EMBL" id="JAEQNE010000001">
    <property type="protein sequence ID" value="MBL0390248.1"/>
    <property type="molecule type" value="Genomic_DNA"/>
</dbReference>
<feature type="domain" description="Solute-binding protein family 3/N-terminal" evidence="3">
    <location>
        <begin position="41"/>
        <end position="261"/>
    </location>
</feature>